<evidence type="ECO:0000256" key="4">
    <source>
        <dbReference type="ARBA" id="ARBA00022840"/>
    </source>
</evidence>
<dbReference type="InterPro" id="IPR014017">
    <property type="entry name" value="DNA_helicase_UvrD-like_C"/>
</dbReference>
<dbReference type="GO" id="GO:0000725">
    <property type="term" value="P:recombinational repair"/>
    <property type="evidence" value="ECO:0007669"/>
    <property type="project" value="TreeGrafter"/>
</dbReference>
<evidence type="ECO:0000259" key="6">
    <source>
        <dbReference type="Pfam" id="PF13361"/>
    </source>
</evidence>
<keyword evidence="1" id="KW-0547">Nucleotide-binding</keyword>
<proteinExistence type="predicted"/>
<dbReference type="GO" id="GO:0043138">
    <property type="term" value="F:3'-5' DNA helicase activity"/>
    <property type="evidence" value="ECO:0007669"/>
    <property type="project" value="TreeGrafter"/>
</dbReference>
<dbReference type="GO" id="GO:0016787">
    <property type="term" value="F:hydrolase activity"/>
    <property type="evidence" value="ECO:0007669"/>
    <property type="project" value="UniProtKB-KW"/>
</dbReference>
<feature type="domain" description="UvrD-like helicase C-terminal" evidence="7">
    <location>
        <begin position="278"/>
        <end position="329"/>
    </location>
</feature>
<dbReference type="PANTHER" id="PTHR11070">
    <property type="entry name" value="UVRD / RECB / PCRA DNA HELICASE FAMILY MEMBER"/>
    <property type="match status" value="1"/>
</dbReference>
<evidence type="ECO:0000256" key="1">
    <source>
        <dbReference type="ARBA" id="ARBA00022741"/>
    </source>
</evidence>
<feature type="domain" description="UvrD-like helicase C-terminal" evidence="6">
    <location>
        <begin position="157"/>
        <end position="261"/>
    </location>
</feature>
<dbReference type="PANTHER" id="PTHR11070:SF2">
    <property type="entry name" value="ATP-DEPENDENT DNA HELICASE SRS2"/>
    <property type="match status" value="1"/>
</dbReference>
<evidence type="ECO:0000256" key="3">
    <source>
        <dbReference type="ARBA" id="ARBA00022806"/>
    </source>
</evidence>
<gene>
    <name evidence="8" type="ORF">NCTC9702_05398</name>
</gene>
<evidence type="ECO:0000256" key="2">
    <source>
        <dbReference type="ARBA" id="ARBA00022801"/>
    </source>
</evidence>
<protein>
    <recommendedName>
        <fullName evidence="5">DNA 3'-5' helicase II</fullName>
    </recommendedName>
</protein>
<dbReference type="InterPro" id="IPR027785">
    <property type="entry name" value="UvrD-like_helicase_C"/>
</dbReference>
<dbReference type="AlphaFoldDB" id="A0A447Y456"/>
<dbReference type="Gene3D" id="3.40.50.300">
    <property type="entry name" value="P-loop containing nucleotide triphosphate hydrolases"/>
    <property type="match status" value="2"/>
</dbReference>
<dbReference type="GO" id="GO:0005524">
    <property type="term" value="F:ATP binding"/>
    <property type="evidence" value="ECO:0007669"/>
    <property type="project" value="UniProtKB-KW"/>
</dbReference>
<dbReference type="InterPro" id="IPR000212">
    <property type="entry name" value="DNA_helicase_UvrD/REP"/>
</dbReference>
<keyword evidence="2" id="KW-0378">Hydrolase</keyword>
<dbReference type="EMBL" id="LR134246">
    <property type="protein sequence ID" value="VED38046.1"/>
    <property type="molecule type" value="Genomic_DNA"/>
</dbReference>
<keyword evidence="4" id="KW-0067">ATP-binding</keyword>
<dbReference type="Proteomes" id="UP000277930">
    <property type="component" value="Chromosome 1"/>
</dbReference>
<evidence type="ECO:0000259" key="7">
    <source>
        <dbReference type="Pfam" id="PF13538"/>
    </source>
</evidence>
<evidence type="ECO:0000313" key="8">
    <source>
        <dbReference type="EMBL" id="VED38046.1"/>
    </source>
</evidence>
<evidence type="ECO:0000313" key="9">
    <source>
        <dbReference type="Proteomes" id="UP000277930"/>
    </source>
</evidence>
<reference evidence="8 9" key="1">
    <citation type="submission" date="2018-12" db="EMBL/GenBank/DDBJ databases">
        <authorList>
            <consortium name="Pathogen Informatics"/>
        </authorList>
    </citation>
    <scope>NUCLEOTIDE SEQUENCE [LARGE SCALE GENOMIC DNA]</scope>
    <source>
        <strain evidence="8 9">NCTC9702</strain>
    </source>
</reference>
<evidence type="ECO:0000256" key="5">
    <source>
        <dbReference type="ARBA" id="ARBA00034923"/>
    </source>
</evidence>
<name>A0A447Y456_ECOLX</name>
<organism evidence="8 9">
    <name type="scientific">Escherichia coli</name>
    <dbReference type="NCBI Taxonomy" id="562"/>
    <lineage>
        <taxon>Bacteria</taxon>
        <taxon>Pseudomonadati</taxon>
        <taxon>Pseudomonadota</taxon>
        <taxon>Gammaproteobacteria</taxon>
        <taxon>Enterobacterales</taxon>
        <taxon>Enterobacteriaceae</taxon>
        <taxon>Escherichia</taxon>
    </lineage>
</organism>
<dbReference type="Pfam" id="PF13538">
    <property type="entry name" value="UvrD_C_2"/>
    <property type="match status" value="1"/>
</dbReference>
<sequence>MILLFRCLYLAETTPGKILVLCYNITLASYLRECIEARGLASRVTVSHFHSWCASMVKRHGIKVTADRKEYPDKCFSTLEEAVNSGKITRTGYDAVLVDEGHDFDSRWLALIARLFDNASRSLLLMYDDAQSIYRRERALNFSLASVGIQAQGRTSVLPVNYRNPKRILHFAYAFSREYFEKHQNREIPLVQPQAGGEEGTEPEILRCASERDEARQVADWLEKRHVLCGHWSDMAVLCPTERSAQQLQDVMTLRGVPFATCFDREGKKTYSRRKDVVHLLTYQSSKGLEFPYVAVINASFVHSGAADESEVIPVLYVAFTRATRELLVTCYRENSISRHLEDFA</sequence>
<dbReference type="InterPro" id="IPR027417">
    <property type="entry name" value="P-loop_NTPase"/>
</dbReference>
<accession>A0A447Y456</accession>
<dbReference type="GO" id="GO:0003677">
    <property type="term" value="F:DNA binding"/>
    <property type="evidence" value="ECO:0007669"/>
    <property type="project" value="InterPro"/>
</dbReference>
<dbReference type="SUPFAM" id="SSF52540">
    <property type="entry name" value="P-loop containing nucleoside triphosphate hydrolases"/>
    <property type="match status" value="1"/>
</dbReference>
<dbReference type="Pfam" id="PF13361">
    <property type="entry name" value="UvrD_C"/>
    <property type="match status" value="1"/>
</dbReference>
<keyword evidence="3 8" id="KW-0347">Helicase</keyword>